<dbReference type="CDD" id="cd04886">
    <property type="entry name" value="ACT_ThrD-II-like"/>
    <property type="match status" value="1"/>
</dbReference>
<organism evidence="1">
    <name type="scientific">Candidatus Methanophaga sp. ANME-1 ERB7</name>
    <dbReference type="NCBI Taxonomy" id="2759913"/>
    <lineage>
        <taxon>Archaea</taxon>
        <taxon>Methanobacteriati</taxon>
        <taxon>Methanobacteriota</taxon>
        <taxon>Stenosarchaea group</taxon>
        <taxon>Methanomicrobia</taxon>
        <taxon>Candidatus Methanophagales</taxon>
        <taxon>Candidatus Methanophagaceae</taxon>
        <taxon>Candidatus Methanophaga</taxon>
    </lineage>
</organism>
<evidence type="ECO:0008006" key="2">
    <source>
        <dbReference type="Google" id="ProtNLM"/>
    </source>
</evidence>
<evidence type="ECO:0000313" key="1">
    <source>
        <dbReference type="EMBL" id="QNO54419.1"/>
    </source>
</evidence>
<protein>
    <recommendedName>
        <fullName evidence="2">ACT domain-containing protein</fullName>
    </recommendedName>
</protein>
<accession>A0A7G9Z2D5</accession>
<proteinExistence type="predicted"/>
<dbReference type="AlphaFoldDB" id="A0A7G9Z2D5"/>
<gene>
    <name evidence="1" type="ORF">JEICAKEA_00029</name>
</gene>
<dbReference type="EMBL" id="MT631578">
    <property type="protein sequence ID" value="QNO54419.1"/>
    <property type="molecule type" value="Genomic_DNA"/>
</dbReference>
<name>A0A7G9Z2D5_9EURY</name>
<dbReference type="InterPro" id="IPR044561">
    <property type="entry name" value="ACT_ThrD-II-like"/>
</dbReference>
<sequence length="163" mass="17711">MKISMDIELEDIPGQLVHALEPVSGFGGNILSVLHQRDKKTPSGRVPVQLVVEIEEKRLDKLVDGLKGKGMNVVRIGKERLKESMVVLLIGHIVHSDMRETIDSIDSTGFAEVVKLSLSMPGVDKKSSASVTLSAIGEDELKEALAILEEATNKKDIMVISSI</sequence>
<reference evidence="1" key="1">
    <citation type="submission" date="2020-06" db="EMBL/GenBank/DDBJ databases">
        <title>Unique genomic features of the anaerobic methanotrophic archaea.</title>
        <authorList>
            <person name="Chadwick G.L."/>
            <person name="Skennerton C.T."/>
            <person name="Laso-Perez R."/>
            <person name="Leu A.O."/>
            <person name="Speth D.R."/>
            <person name="Yu H."/>
            <person name="Morgan-Lang C."/>
            <person name="Hatzenpichler R."/>
            <person name="Goudeau D."/>
            <person name="Malmstrom R."/>
            <person name="Brazelton W.J."/>
            <person name="Woyke T."/>
            <person name="Hallam S.J."/>
            <person name="Tyson G.W."/>
            <person name="Wegener G."/>
            <person name="Boetius A."/>
            <person name="Orphan V."/>
        </authorList>
    </citation>
    <scope>NUCLEOTIDE SEQUENCE</scope>
</reference>